<protein>
    <submittedName>
        <fullName evidence="2">Uncharacterized protein</fullName>
    </submittedName>
</protein>
<evidence type="ECO:0000256" key="1">
    <source>
        <dbReference type="SAM" id="MobiDB-lite"/>
    </source>
</evidence>
<evidence type="ECO:0000313" key="3">
    <source>
        <dbReference type="Proteomes" id="UP000028725"/>
    </source>
</evidence>
<dbReference type="STRING" id="394096.DB31_3263"/>
<feature type="region of interest" description="Disordered" evidence="1">
    <location>
        <begin position="50"/>
        <end position="72"/>
    </location>
</feature>
<evidence type="ECO:0000313" key="2">
    <source>
        <dbReference type="EMBL" id="KFE71133.1"/>
    </source>
</evidence>
<name>A0A085WTX0_9BACT</name>
<keyword evidence="3" id="KW-1185">Reference proteome</keyword>
<comment type="caution">
    <text evidence="2">The sequence shown here is derived from an EMBL/GenBank/DDBJ whole genome shotgun (WGS) entry which is preliminary data.</text>
</comment>
<sequence length="449" mass="50955">MKRAPGQQLHLQQFWWVLLAKAQRRSAALQAPQTLRLQPLQRLAPHQQLPRVSQDQRAKLPPGPAIHGTKLGPWPKGYTGRYQRAHLLLQPLKLLVVLLDSRQVLLLLLGRKIRQIHRGVGTSRGGPRGLADRALHPGQSPLVPVVVPARVLWVRDTIQQVEPHVCSIPWRQWRWRALKPHDRAEQLELVNELARVFVDLLSRRRCPPRLDEPIPCVIPRAPFSSPVDAPVFLHPQEDDVLVNVDAFFSEPSLEHPGEDVVLPVGLSPLLRRLVQHLLLTGQQRRPVPPRDDEHRPRVLRQFLCASPIALGSCCGVRQHRSRPARQHHAPQSQVLLHLLAPVQPALLASAQRYQATGVRTGLLGEHSFRSRLAARLLTCQRCRCTRRQRHCRQKPLSLGQITAHRSESLSHRPQEPRSLPYAFTPRHCTSTTSWKKQSWHMSGSHACCA</sequence>
<dbReference type="EMBL" id="JMCB01000002">
    <property type="protein sequence ID" value="KFE71133.1"/>
    <property type="molecule type" value="Genomic_DNA"/>
</dbReference>
<accession>A0A085WTX0</accession>
<dbReference type="Proteomes" id="UP000028725">
    <property type="component" value="Unassembled WGS sequence"/>
</dbReference>
<organism evidence="2 3">
    <name type="scientific">Hyalangium minutum</name>
    <dbReference type="NCBI Taxonomy" id="394096"/>
    <lineage>
        <taxon>Bacteria</taxon>
        <taxon>Pseudomonadati</taxon>
        <taxon>Myxococcota</taxon>
        <taxon>Myxococcia</taxon>
        <taxon>Myxococcales</taxon>
        <taxon>Cystobacterineae</taxon>
        <taxon>Archangiaceae</taxon>
        <taxon>Hyalangium</taxon>
    </lineage>
</organism>
<gene>
    <name evidence="2" type="ORF">DB31_3263</name>
</gene>
<dbReference type="AlphaFoldDB" id="A0A085WTX0"/>
<reference evidence="2 3" key="1">
    <citation type="submission" date="2014-04" db="EMBL/GenBank/DDBJ databases">
        <title>Genome assembly of Hyalangium minutum DSM 14724.</title>
        <authorList>
            <person name="Sharma G."/>
            <person name="Subramanian S."/>
        </authorList>
    </citation>
    <scope>NUCLEOTIDE SEQUENCE [LARGE SCALE GENOMIC DNA]</scope>
    <source>
        <strain evidence="2 3">DSM 14724</strain>
    </source>
</reference>
<proteinExistence type="predicted"/>